<evidence type="ECO:0000256" key="2">
    <source>
        <dbReference type="ARBA" id="ARBA00005045"/>
    </source>
</evidence>
<dbReference type="Pfam" id="PF02403">
    <property type="entry name" value="Seryl_tRNA_N"/>
    <property type="match status" value="1"/>
</dbReference>
<keyword evidence="4 12" id="KW-0963">Cytoplasm</keyword>
<feature type="binding site" evidence="13">
    <location>
        <position position="384"/>
    </location>
    <ligand>
        <name>L-serine</name>
        <dbReference type="ChEBI" id="CHEBI:33384"/>
    </ligand>
</feature>
<comment type="catalytic activity">
    <reaction evidence="10 12">
        <text>tRNA(Sec) + L-serine + ATP = L-seryl-tRNA(Sec) + AMP + diphosphate + H(+)</text>
        <dbReference type="Rhea" id="RHEA:42580"/>
        <dbReference type="Rhea" id="RHEA-COMP:9742"/>
        <dbReference type="Rhea" id="RHEA-COMP:10128"/>
        <dbReference type="ChEBI" id="CHEBI:15378"/>
        <dbReference type="ChEBI" id="CHEBI:30616"/>
        <dbReference type="ChEBI" id="CHEBI:33019"/>
        <dbReference type="ChEBI" id="CHEBI:33384"/>
        <dbReference type="ChEBI" id="CHEBI:78442"/>
        <dbReference type="ChEBI" id="CHEBI:78533"/>
        <dbReference type="ChEBI" id="CHEBI:456215"/>
        <dbReference type="EC" id="6.1.1.11"/>
    </reaction>
</comment>
<feature type="coiled-coil region" evidence="15">
    <location>
        <begin position="44"/>
        <end position="98"/>
    </location>
</feature>
<dbReference type="PANTHER" id="PTHR43697:SF1">
    <property type="entry name" value="SERINE--TRNA LIGASE"/>
    <property type="match status" value="1"/>
</dbReference>
<dbReference type="PANTHER" id="PTHR43697">
    <property type="entry name" value="SERYL-TRNA SYNTHETASE"/>
    <property type="match status" value="1"/>
</dbReference>
<comment type="similarity">
    <text evidence="3 12">Belongs to the class-II aminoacyl-tRNA synthetase family. Type-1 seryl-tRNA synthetase subfamily.</text>
</comment>
<feature type="binding site" evidence="12 14">
    <location>
        <begin position="350"/>
        <end position="353"/>
    </location>
    <ligand>
        <name>ATP</name>
        <dbReference type="ChEBI" id="CHEBI:30616"/>
    </ligand>
</feature>
<dbReference type="SUPFAM" id="SSF46589">
    <property type="entry name" value="tRNA-binding arm"/>
    <property type="match status" value="1"/>
</dbReference>
<dbReference type="InterPro" id="IPR042103">
    <property type="entry name" value="SerRS_1_N_sf"/>
</dbReference>
<evidence type="ECO:0000256" key="15">
    <source>
        <dbReference type="SAM" id="Coils"/>
    </source>
</evidence>
<dbReference type="AlphaFoldDB" id="A0A7C4EKN1"/>
<keyword evidence="7 12" id="KW-0067">ATP-binding</keyword>
<comment type="caution">
    <text evidence="17">The sequence shown here is derived from an EMBL/GenBank/DDBJ whole genome shotgun (WGS) entry which is preliminary data.</text>
</comment>
<evidence type="ECO:0000256" key="12">
    <source>
        <dbReference type="HAMAP-Rule" id="MF_00176"/>
    </source>
</evidence>
<dbReference type="SUPFAM" id="SSF55681">
    <property type="entry name" value="Class II aaRS and biotin synthetases"/>
    <property type="match status" value="1"/>
</dbReference>
<dbReference type="GO" id="GO:0016260">
    <property type="term" value="P:selenocysteine biosynthetic process"/>
    <property type="evidence" value="ECO:0007669"/>
    <property type="project" value="UniProtKB-UniRule"/>
</dbReference>
<evidence type="ECO:0000256" key="8">
    <source>
        <dbReference type="ARBA" id="ARBA00022917"/>
    </source>
</evidence>
<dbReference type="EC" id="6.1.1.11" evidence="12"/>
<evidence type="ECO:0000256" key="11">
    <source>
        <dbReference type="ARBA" id="ARBA00048823"/>
    </source>
</evidence>
<comment type="pathway">
    <text evidence="2 12">Aminoacyl-tRNA biosynthesis; selenocysteinyl-tRNA(Sec) biosynthesis; L-seryl-tRNA(Sec) from L-serine and tRNA(Sec): step 1/1.</text>
</comment>
<dbReference type="PROSITE" id="PS50862">
    <property type="entry name" value="AA_TRNA_LIGASE_II"/>
    <property type="match status" value="1"/>
</dbReference>
<keyword evidence="15" id="KW-0175">Coiled coil</keyword>
<organism evidence="17">
    <name type="scientific">Thermodesulfovibrio aggregans</name>
    <dbReference type="NCBI Taxonomy" id="86166"/>
    <lineage>
        <taxon>Bacteria</taxon>
        <taxon>Pseudomonadati</taxon>
        <taxon>Nitrospirota</taxon>
        <taxon>Thermodesulfovibrionia</taxon>
        <taxon>Thermodesulfovibrionales</taxon>
        <taxon>Thermodesulfovibrionaceae</taxon>
        <taxon>Thermodesulfovibrio</taxon>
    </lineage>
</organism>
<evidence type="ECO:0000256" key="5">
    <source>
        <dbReference type="ARBA" id="ARBA00022598"/>
    </source>
</evidence>
<feature type="domain" description="Aminoacyl-transfer RNA synthetases class-II family profile" evidence="16">
    <location>
        <begin position="174"/>
        <end position="411"/>
    </location>
</feature>
<gene>
    <name evidence="12" type="primary">serS</name>
    <name evidence="17" type="ORF">ENV75_04565</name>
</gene>
<comment type="catalytic activity">
    <reaction evidence="11 12">
        <text>tRNA(Ser) + L-serine + ATP = L-seryl-tRNA(Ser) + AMP + diphosphate + H(+)</text>
        <dbReference type="Rhea" id="RHEA:12292"/>
        <dbReference type="Rhea" id="RHEA-COMP:9669"/>
        <dbReference type="Rhea" id="RHEA-COMP:9703"/>
        <dbReference type="ChEBI" id="CHEBI:15378"/>
        <dbReference type="ChEBI" id="CHEBI:30616"/>
        <dbReference type="ChEBI" id="CHEBI:33019"/>
        <dbReference type="ChEBI" id="CHEBI:33384"/>
        <dbReference type="ChEBI" id="CHEBI:78442"/>
        <dbReference type="ChEBI" id="CHEBI:78533"/>
        <dbReference type="ChEBI" id="CHEBI:456215"/>
        <dbReference type="EC" id="6.1.1.11"/>
    </reaction>
</comment>
<dbReference type="InterPro" id="IPR002314">
    <property type="entry name" value="aa-tRNA-synt_IIb"/>
</dbReference>
<evidence type="ECO:0000256" key="13">
    <source>
        <dbReference type="PIRSR" id="PIRSR001529-1"/>
    </source>
</evidence>
<evidence type="ECO:0000259" key="16">
    <source>
        <dbReference type="PROSITE" id="PS50862"/>
    </source>
</evidence>
<dbReference type="InterPro" id="IPR045864">
    <property type="entry name" value="aa-tRNA-synth_II/BPL/LPL"/>
</dbReference>
<feature type="binding site" evidence="12">
    <location>
        <begin position="232"/>
        <end position="234"/>
    </location>
    <ligand>
        <name>L-serine</name>
        <dbReference type="ChEBI" id="CHEBI:33384"/>
    </ligand>
</feature>
<dbReference type="GO" id="GO:0004828">
    <property type="term" value="F:serine-tRNA ligase activity"/>
    <property type="evidence" value="ECO:0007669"/>
    <property type="project" value="UniProtKB-UniRule"/>
</dbReference>
<evidence type="ECO:0000256" key="3">
    <source>
        <dbReference type="ARBA" id="ARBA00010728"/>
    </source>
</evidence>
<keyword evidence="6 12" id="KW-0547">Nucleotide-binding</keyword>
<dbReference type="InterPro" id="IPR033729">
    <property type="entry name" value="SerRS_core"/>
</dbReference>
<evidence type="ECO:0000256" key="6">
    <source>
        <dbReference type="ARBA" id="ARBA00022741"/>
    </source>
</evidence>
<dbReference type="GO" id="GO:0006434">
    <property type="term" value="P:seryl-tRNA aminoacylation"/>
    <property type="evidence" value="ECO:0007669"/>
    <property type="project" value="UniProtKB-UniRule"/>
</dbReference>
<dbReference type="InterPro" id="IPR002317">
    <property type="entry name" value="Ser-tRNA-ligase_type_1"/>
</dbReference>
<dbReference type="Pfam" id="PF00587">
    <property type="entry name" value="tRNA-synt_2b"/>
    <property type="match status" value="1"/>
</dbReference>
<evidence type="ECO:0000256" key="14">
    <source>
        <dbReference type="PIRSR" id="PIRSR001529-2"/>
    </source>
</evidence>
<name>A0A7C4EKN1_9BACT</name>
<evidence type="ECO:0000256" key="1">
    <source>
        <dbReference type="ARBA" id="ARBA00004496"/>
    </source>
</evidence>
<feature type="binding site" evidence="13">
    <location>
        <position position="263"/>
    </location>
    <ligand>
        <name>L-serine</name>
        <dbReference type="ChEBI" id="CHEBI:33384"/>
    </ligand>
</feature>
<evidence type="ECO:0000256" key="7">
    <source>
        <dbReference type="ARBA" id="ARBA00022840"/>
    </source>
</evidence>
<feature type="binding site" evidence="12">
    <location>
        <position position="386"/>
    </location>
    <ligand>
        <name>L-serine</name>
        <dbReference type="ChEBI" id="CHEBI:33384"/>
    </ligand>
</feature>
<dbReference type="InterPro" id="IPR015866">
    <property type="entry name" value="Ser-tRNA-synth_1_N"/>
</dbReference>
<evidence type="ECO:0000256" key="10">
    <source>
        <dbReference type="ARBA" id="ARBA00047929"/>
    </source>
</evidence>
<dbReference type="InterPro" id="IPR006195">
    <property type="entry name" value="aa-tRNA-synth_II"/>
</dbReference>
<dbReference type="NCBIfam" id="TIGR00414">
    <property type="entry name" value="serS"/>
    <property type="match status" value="1"/>
</dbReference>
<keyword evidence="5 12" id="KW-0436">Ligase</keyword>
<dbReference type="HAMAP" id="MF_00176">
    <property type="entry name" value="Ser_tRNA_synth_type1"/>
    <property type="match status" value="1"/>
</dbReference>
<dbReference type="PIRSF" id="PIRSF001529">
    <property type="entry name" value="Ser-tRNA-synth_IIa"/>
    <property type="match status" value="1"/>
</dbReference>
<evidence type="ECO:0000313" key="17">
    <source>
        <dbReference type="EMBL" id="HGG99703.1"/>
    </source>
</evidence>
<evidence type="ECO:0000256" key="9">
    <source>
        <dbReference type="ARBA" id="ARBA00023146"/>
    </source>
</evidence>
<dbReference type="Gene3D" id="3.30.930.10">
    <property type="entry name" value="Bira Bifunctional Protein, Domain 2"/>
    <property type="match status" value="1"/>
</dbReference>
<feature type="binding site" evidence="12 13">
    <location>
        <position position="286"/>
    </location>
    <ligand>
        <name>L-serine</name>
        <dbReference type="ChEBI" id="CHEBI:33384"/>
    </ligand>
</feature>
<feature type="binding site" evidence="12 14">
    <location>
        <begin position="263"/>
        <end position="265"/>
    </location>
    <ligand>
        <name>ATP</name>
        <dbReference type="ChEBI" id="CHEBI:30616"/>
    </ligand>
</feature>
<keyword evidence="8 12" id="KW-0648">Protein biosynthesis</keyword>
<dbReference type="Gene3D" id="1.10.287.40">
    <property type="entry name" value="Serine-tRNA synthetase, tRNA binding domain"/>
    <property type="match status" value="1"/>
</dbReference>
<dbReference type="GO" id="GO:0005737">
    <property type="term" value="C:cytoplasm"/>
    <property type="evidence" value="ECO:0007669"/>
    <property type="project" value="UniProtKB-SubCell"/>
</dbReference>
<comment type="subunit">
    <text evidence="12">Homodimer. The tRNA molecule binds across the dimer.</text>
</comment>
<keyword evidence="9 12" id="KW-0030">Aminoacyl-tRNA synthetase</keyword>
<dbReference type="PRINTS" id="PR00981">
    <property type="entry name" value="TRNASYNTHSER"/>
</dbReference>
<evidence type="ECO:0000256" key="4">
    <source>
        <dbReference type="ARBA" id="ARBA00022490"/>
    </source>
</evidence>
<sequence length="424" mass="49177">MLDIRLIRQNPDILREVLKKRGYEIDFENFINLEQERLFLLRDIEKKRALRNAVSQEIANLKKSESDRHKAEELISQMRRLGNELSILEQRLRETEEKVQNFLLFIPNIPHYTVPVGKDETENVEIRRWGKPPEFDFEPLNHWDIGEILGIIDFERAGKIAGSRFAVMKGIGARLERALINFMLDLHVSKGYIEVFPPLLVNRASMTGTGQLPKFEEDLFRTVEPEFYLIPTAEVPVTNLHREEILSEDDLPIYYVSYTPCFRREAGSHGKDVRGLIRQHQFNKVELVKFVKPEDSYDELESLTRDAEEVLQKLGLHYRVVSLCTGDLGFAASKTYDIEVWLPGQGRYREISSCSNFEDFQARRANIRFRRRGKKGTEFVHTLNGSGLAIGRTVVAILENYQQKDGSVIIPEILRPYMGIEVIR</sequence>
<accession>A0A7C4EKN1</accession>
<comment type="domain">
    <text evidence="12">Consists of two distinct domains, a catalytic core and a N-terminal extension that is involved in tRNA binding.</text>
</comment>
<dbReference type="UniPathway" id="UPA00906">
    <property type="reaction ID" value="UER00895"/>
</dbReference>
<dbReference type="GO" id="GO:0005524">
    <property type="term" value="F:ATP binding"/>
    <property type="evidence" value="ECO:0007669"/>
    <property type="project" value="UniProtKB-UniRule"/>
</dbReference>
<proteinExistence type="inferred from homology"/>
<dbReference type="InterPro" id="IPR010978">
    <property type="entry name" value="tRNA-bd_arm"/>
</dbReference>
<comment type="subcellular location">
    <subcellularLocation>
        <location evidence="1 12">Cytoplasm</location>
    </subcellularLocation>
</comment>
<dbReference type="CDD" id="cd00770">
    <property type="entry name" value="SerRS_core"/>
    <property type="match status" value="1"/>
</dbReference>
<comment type="caution">
    <text evidence="12">Lacks conserved residue(s) required for the propagation of feature annotation.</text>
</comment>
<comment type="function">
    <text evidence="12">Catalyzes the attachment of serine to tRNA(Ser). Is also able to aminoacylate tRNA(Sec) with serine, to form the misacylated tRNA L-seryl-tRNA(Sec), which will be further converted into selenocysteinyl-tRNA(Sec).</text>
</comment>
<protein>
    <recommendedName>
        <fullName evidence="12">Serine--tRNA ligase</fullName>
        <ecNumber evidence="12">6.1.1.11</ecNumber>
    </recommendedName>
    <alternativeName>
        <fullName evidence="12">Seryl-tRNA synthetase</fullName>
        <shortName evidence="12">SerRS</shortName>
    </alternativeName>
    <alternativeName>
        <fullName evidence="12">Seryl-tRNA(Ser/Sec) synthetase</fullName>
    </alternativeName>
</protein>
<dbReference type="EMBL" id="DTHO01000051">
    <property type="protein sequence ID" value="HGG99703.1"/>
    <property type="molecule type" value="Genomic_DNA"/>
</dbReference>
<feature type="binding site" evidence="13">
    <location>
        <position position="232"/>
    </location>
    <ligand>
        <name>L-serine</name>
        <dbReference type="ChEBI" id="CHEBI:33384"/>
    </ligand>
</feature>
<reference evidence="17" key="1">
    <citation type="journal article" date="2020" name="mSystems">
        <title>Genome- and Community-Level Interaction Insights into Carbon Utilization and Element Cycling Functions of Hydrothermarchaeota in Hydrothermal Sediment.</title>
        <authorList>
            <person name="Zhou Z."/>
            <person name="Liu Y."/>
            <person name="Xu W."/>
            <person name="Pan J."/>
            <person name="Luo Z.H."/>
            <person name="Li M."/>
        </authorList>
    </citation>
    <scope>NUCLEOTIDE SEQUENCE [LARGE SCALE GENOMIC DNA]</scope>
    <source>
        <strain evidence="17">SpSt-788</strain>
    </source>
</reference>